<dbReference type="eggNOG" id="COG4823">
    <property type="taxonomic scope" value="Bacteria"/>
</dbReference>
<accession>F2IGI4</accession>
<reference evidence="2" key="2">
    <citation type="submission" date="2011-02" db="EMBL/GenBank/DDBJ databases">
        <title>The complete genome of Fluviicola taffensis DSM 16823.</title>
        <authorList>
            <consortium name="US DOE Joint Genome Institute (JGI-PGF)"/>
            <person name="Lucas S."/>
            <person name="Copeland A."/>
            <person name="Lapidus A."/>
            <person name="Bruce D."/>
            <person name="Goodwin L."/>
            <person name="Pitluck S."/>
            <person name="Kyrpides N."/>
            <person name="Mavromatis K."/>
            <person name="Ivanova N."/>
            <person name="Mikhailova N."/>
            <person name="Pagani I."/>
            <person name="Chertkov O."/>
            <person name="Detter J.C."/>
            <person name="Han C."/>
            <person name="Tapia R."/>
            <person name="Land M."/>
            <person name="Hauser L."/>
            <person name="Markowitz V."/>
            <person name="Cheng J.-F."/>
            <person name="Hugenholtz P."/>
            <person name="Woyke T."/>
            <person name="Wu D."/>
            <person name="Tindall B."/>
            <person name="Pomrenke H.G."/>
            <person name="Brambilla E."/>
            <person name="Klenk H.-P."/>
            <person name="Eisen J.A."/>
        </authorList>
    </citation>
    <scope>NUCLEOTIDE SEQUENCE [LARGE SCALE GENOMIC DNA]</scope>
    <source>
        <strain evidence="2">DSM 16823 / RW262 / RW262</strain>
    </source>
</reference>
<dbReference type="OrthoDB" id="5363652at2"/>
<keyword evidence="2" id="KW-1185">Reference proteome</keyword>
<protein>
    <submittedName>
        <fullName evidence="1">Abi family protein</fullName>
    </submittedName>
</protein>
<name>F2IGI4_FLUTR</name>
<evidence type="ECO:0000313" key="1">
    <source>
        <dbReference type="EMBL" id="AEA42590.1"/>
    </source>
</evidence>
<dbReference type="RefSeq" id="WP_013685362.1">
    <property type="nucleotide sequence ID" value="NC_015321.1"/>
</dbReference>
<sequence>MGRVAITIDQQIQLLSDRGMDFEGYEESKIKEILLDIGYYRLGFYWFDLRKSNSDHDFITGTKFKTIVDLYYLDNDIRYILTKYLNRIEVNFRTSVVYYLSMKFKEDPIWFSSPTVMSQSFVDEFPNHYNADFINKHFVIKNHHNKYADCVYAPAWKTLENFPFGSLFKIYESVQDTSIKERISDKLGIKPIEKFERIFRGLVQIRNRCAHGAILYNYSLPKSLPTIPKIDYIDDKRHTLRVVIQVIEYVLHHISNNRKQDFINEINQCLSDIQENCPEAYQIYSTKSSLNILQENLVV</sequence>
<proteinExistence type="predicted"/>
<dbReference type="STRING" id="755732.Fluta_0586"/>
<dbReference type="HOGENOM" id="CLU_044962_2_1_10"/>
<dbReference type="Pfam" id="PF07751">
    <property type="entry name" value="Abi_2"/>
    <property type="match status" value="1"/>
</dbReference>
<dbReference type="KEGG" id="fte:Fluta_0586"/>
<dbReference type="InterPro" id="IPR011664">
    <property type="entry name" value="Abi_system_AbiD/AbiF-like"/>
</dbReference>
<dbReference type="AlphaFoldDB" id="F2IGI4"/>
<dbReference type="EMBL" id="CP002542">
    <property type="protein sequence ID" value="AEA42590.1"/>
    <property type="molecule type" value="Genomic_DNA"/>
</dbReference>
<organism evidence="1 2">
    <name type="scientific">Fluviicola taffensis (strain DSM 16823 / NCIMB 13979 / RW262)</name>
    <dbReference type="NCBI Taxonomy" id="755732"/>
    <lineage>
        <taxon>Bacteria</taxon>
        <taxon>Pseudomonadati</taxon>
        <taxon>Bacteroidota</taxon>
        <taxon>Flavobacteriia</taxon>
        <taxon>Flavobacteriales</taxon>
        <taxon>Crocinitomicaceae</taxon>
        <taxon>Fluviicola</taxon>
    </lineage>
</organism>
<dbReference type="Proteomes" id="UP000007463">
    <property type="component" value="Chromosome"/>
</dbReference>
<reference evidence="1 2" key="1">
    <citation type="journal article" date="2011" name="Stand. Genomic Sci.">
        <title>Complete genome sequence of the gliding freshwater bacterium Fluviicola taffensis type strain (RW262).</title>
        <authorList>
            <person name="Woyke T."/>
            <person name="Chertkov O."/>
            <person name="Lapidus A."/>
            <person name="Nolan M."/>
            <person name="Lucas S."/>
            <person name="Del Rio T.G."/>
            <person name="Tice H."/>
            <person name="Cheng J.F."/>
            <person name="Tapia R."/>
            <person name="Han C."/>
            <person name="Goodwin L."/>
            <person name="Pitluck S."/>
            <person name="Liolios K."/>
            <person name="Pagani I."/>
            <person name="Ivanova N."/>
            <person name="Huntemann M."/>
            <person name="Mavromatis K."/>
            <person name="Mikhailova N."/>
            <person name="Pati A."/>
            <person name="Chen A."/>
            <person name="Palaniappan K."/>
            <person name="Land M."/>
            <person name="Hauser L."/>
            <person name="Brambilla E.M."/>
            <person name="Rohde M."/>
            <person name="Mwirichia R."/>
            <person name="Sikorski J."/>
            <person name="Tindall B.J."/>
            <person name="Goker M."/>
            <person name="Bristow J."/>
            <person name="Eisen J.A."/>
            <person name="Markowitz V."/>
            <person name="Hugenholtz P."/>
            <person name="Klenk H.P."/>
            <person name="Kyrpides N.C."/>
        </authorList>
    </citation>
    <scope>NUCLEOTIDE SEQUENCE [LARGE SCALE GENOMIC DNA]</scope>
    <source>
        <strain evidence="2">DSM 16823 / RW262 / RW262</strain>
    </source>
</reference>
<evidence type="ECO:0000313" key="2">
    <source>
        <dbReference type="Proteomes" id="UP000007463"/>
    </source>
</evidence>
<gene>
    <name evidence="1" type="ordered locus">Fluta_0586</name>
</gene>